<name>W7KHM8_9CREN</name>
<dbReference type="PROSITE" id="PS50011">
    <property type="entry name" value="PROTEIN_KINASE_DOM"/>
    <property type="match status" value="1"/>
</dbReference>
<dbReference type="InterPro" id="IPR011990">
    <property type="entry name" value="TPR-like_helical_dom_sf"/>
</dbReference>
<dbReference type="Proteomes" id="UP000054284">
    <property type="component" value="Unassembled WGS sequence"/>
</dbReference>
<evidence type="ECO:0000313" key="6">
    <source>
        <dbReference type="Proteomes" id="UP000054284"/>
    </source>
</evidence>
<keyword evidence="6" id="KW-1185">Reference proteome</keyword>
<evidence type="ECO:0000256" key="1">
    <source>
        <dbReference type="ARBA" id="ARBA00022741"/>
    </source>
</evidence>
<dbReference type="AlphaFoldDB" id="W7KHM8"/>
<evidence type="ECO:0000259" key="4">
    <source>
        <dbReference type="PROSITE" id="PS50011"/>
    </source>
</evidence>
<dbReference type="InterPro" id="IPR008271">
    <property type="entry name" value="Ser/Thr_kinase_AS"/>
</dbReference>
<dbReference type="PANTHER" id="PTHR44167:SF24">
    <property type="entry name" value="SERINE_THREONINE-PROTEIN KINASE CHK2"/>
    <property type="match status" value="1"/>
</dbReference>
<dbReference type="Pfam" id="PF12895">
    <property type="entry name" value="ANAPC3"/>
    <property type="match status" value="1"/>
</dbReference>
<gene>
    <name evidence="5" type="ORF">ASUL_07374</name>
</gene>
<evidence type="ECO:0000256" key="2">
    <source>
        <dbReference type="ARBA" id="ARBA00022840"/>
    </source>
</evidence>
<dbReference type="SUPFAM" id="SSF48452">
    <property type="entry name" value="TPR-like"/>
    <property type="match status" value="1"/>
</dbReference>
<organism evidence="5 6">
    <name type="scientific">Candidatus Aramenus sulfurataquae</name>
    <dbReference type="NCBI Taxonomy" id="1326980"/>
    <lineage>
        <taxon>Archaea</taxon>
        <taxon>Thermoproteota</taxon>
        <taxon>Thermoprotei</taxon>
        <taxon>Sulfolobales</taxon>
        <taxon>Sulfolobaceae</taxon>
        <taxon>Candidatus Aramenus</taxon>
    </lineage>
</organism>
<keyword evidence="3" id="KW-0175">Coiled coil</keyword>
<dbReference type="SUPFAM" id="SSF56112">
    <property type="entry name" value="Protein kinase-like (PK-like)"/>
    <property type="match status" value="1"/>
</dbReference>
<dbReference type="Pfam" id="PF00069">
    <property type="entry name" value="Pkinase"/>
    <property type="match status" value="1"/>
</dbReference>
<keyword evidence="2" id="KW-0067">ATP-binding</keyword>
<dbReference type="GO" id="GO:0005524">
    <property type="term" value="F:ATP binding"/>
    <property type="evidence" value="ECO:0007669"/>
    <property type="project" value="UniProtKB-KW"/>
</dbReference>
<feature type="domain" description="Protein kinase" evidence="4">
    <location>
        <begin position="360"/>
        <end position="646"/>
    </location>
</feature>
<proteinExistence type="predicted"/>
<dbReference type="Gene3D" id="1.25.40.10">
    <property type="entry name" value="Tetratricopeptide repeat domain"/>
    <property type="match status" value="2"/>
</dbReference>
<feature type="coiled-coil region" evidence="3">
    <location>
        <begin position="191"/>
        <end position="218"/>
    </location>
</feature>
<dbReference type="PANTHER" id="PTHR44167">
    <property type="entry name" value="OVARIAN-SPECIFIC SERINE/THREONINE-PROTEIN KINASE LOK-RELATED"/>
    <property type="match status" value="1"/>
</dbReference>
<comment type="caution">
    <text evidence="5">The sequence shown here is derived from an EMBL/GenBank/DDBJ whole genome shotgun (WGS) entry which is preliminary data.</text>
</comment>
<keyword evidence="5" id="KW-0808">Transferase</keyword>
<protein>
    <submittedName>
        <fullName evidence="5">Serine/threonine protein kinase</fullName>
    </submittedName>
</protein>
<keyword evidence="5" id="KW-0418">Kinase</keyword>
<dbReference type="GO" id="GO:0005737">
    <property type="term" value="C:cytoplasm"/>
    <property type="evidence" value="ECO:0007669"/>
    <property type="project" value="TreeGrafter"/>
</dbReference>
<reference evidence="5 6" key="1">
    <citation type="journal article" date="2014" name="Genome Announc.">
        <title>Draft Genome Sequence of the Sulfolobales Archaeon AZ1, Obtained through Metagenomic Analysis of a Mexican Hot Spring.</title>
        <authorList>
            <person name="Servin-Garciduenas L.E."/>
            <person name="Martinez-Romero E."/>
        </authorList>
    </citation>
    <scope>NUCLEOTIDE SEQUENCE [LARGE SCALE GENOMIC DNA]</scope>
    <source>
        <strain evidence="5">AZ1-illumnia</strain>
    </source>
</reference>
<dbReference type="SMART" id="SM00220">
    <property type="entry name" value="S_TKc"/>
    <property type="match status" value="1"/>
</dbReference>
<keyword evidence="1" id="KW-0547">Nucleotide-binding</keyword>
<accession>W7KHM8</accession>
<dbReference type="Gene3D" id="1.10.510.10">
    <property type="entry name" value="Transferase(Phosphotransferase) domain 1"/>
    <property type="match status" value="1"/>
</dbReference>
<evidence type="ECO:0000313" key="5">
    <source>
        <dbReference type="EMBL" id="EWG06775.1"/>
    </source>
</evidence>
<dbReference type="EMBL" id="ASRH01000007">
    <property type="protein sequence ID" value="EWG06775.1"/>
    <property type="molecule type" value="Genomic_DNA"/>
</dbReference>
<evidence type="ECO:0000256" key="3">
    <source>
        <dbReference type="SAM" id="Coils"/>
    </source>
</evidence>
<sequence>MYFAFIRDNRKLVYKNGVVEEYGDKLKVRDEVIGYVLAPQGDKLKQTKVPVYDCSKVNFSGTLKAKANDFYVFESPDALCLYFGSLYREIIGYRYDIVAGRPIVKGDRDALIRNMDSYEVIQFALKNYSNDPEVLRNAVIGLTKLGKCEEAVSLYSSLDKKYPEESLAVAECYEKVGKELEALKIYSFFSEDKYRELEAKLRERVDNLIAQYNQTNNVKPLLDALEVLPTYDAPALKLGWHYLKRKNWEEAVKYFEEAVKRSNGFQNLLMLAYAYVKKGEYKRAFDLINNAEKIRRTAYSAYLKGLALEGLNASKNAEKEFIYACKEGVVEACDKVDPGKVYSPKEFSPEQWLGYVLYGYEVKSIIGNGGMGYVLMVEKNGKRYAMKIMKKEYKFSEMLYEVAKMQEISKGSRYVVRILSSFIDENWSDYFSSPPAIVMEYMEGGDLRSVLVSDEYMSLRHSVKWPEVVAVIFSKVAQGVIHMHKEGYVHCDIKPSNILFTAKLPKYGEEALNAVLNEEVTPKLSDLGSAVKLGVPVVHYTPYYAHPVQRFGNRADYSMDAYSFVVSLYVALTNNFPFSEWLEREIEDAVTNSQAREQALRDFYNAEPRMDYVPNEYRWLIEKGLRGELTMEEIARELRNIATAVYGIDYNALVVV</sequence>
<dbReference type="InterPro" id="IPR011009">
    <property type="entry name" value="Kinase-like_dom_sf"/>
</dbReference>
<dbReference type="InterPro" id="IPR017441">
    <property type="entry name" value="Protein_kinase_ATP_BS"/>
</dbReference>
<keyword evidence="5" id="KW-0723">Serine/threonine-protein kinase</keyword>
<dbReference type="PATRIC" id="fig|1326980.6.peg.1462"/>
<dbReference type="PROSITE" id="PS00107">
    <property type="entry name" value="PROTEIN_KINASE_ATP"/>
    <property type="match status" value="1"/>
</dbReference>
<dbReference type="GO" id="GO:0004674">
    <property type="term" value="F:protein serine/threonine kinase activity"/>
    <property type="evidence" value="ECO:0007669"/>
    <property type="project" value="UniProtKB-KW"/>
</dbReference>
<dbReference type="InterPro" id="IPR000719">
    <property type="entry name" value="Prot_kinase_dom"/>
</dbReference>
<dbReference type="PROSITE" id="PS00108">
    <property type="entry name" value="PROTEIN_KINASE_ST"/>
    <property type="match status" value="1"/>
</dbReference>